<dbReference type="AlphaFoldDB" id="F8DEV8"/>
<proteinExistence type="predicted"/>
<keyword evidence="1" id="KW-0614">Plasmid</keyword>
<sequence length="58" mass="6609">MPSRPLTDDRLVIQALLEYSMDRRDVAPDRADRAYRLAADRAAAHELSLVELTRGLEK</sequence>
<dbReference type="KEGG" id="hxa:Halxa_0263"/>
<dbReference type="EMBL" id="CP002842">
    <property type="protein sequence ID" value="AEH39503.1"/>
    <property type="molecule type" value="Genomic_DNA"/>
</dbReference>
<organism evidence="1 2">
    <name type="scientific">Halopiger xanaduensis (strain DSM 18323 / JCM 14033 / SH-6)</name>
    <dbReference type="NCBI Taxonomy" id="797210"/>
    <lineage>
        <taxon>Archaea</taxon>
        <taxon>Methanobacteriati</taxon>
        <taxon>Methanobacteriota</taxon>
        <taxon>Stenosarchaea group</taxon>
        <taxon>Halobacteria</taxon>
        <taxon>Halobacteriales</taxon>
        <taxon>Natrialbaceae</taxon>
        <taxon>Halopiger</taxon>
    </lineage>
</organism>
<dbReference type="Proteomes" id="UP000006794">
    <property type="component" value="Plasmid pHALXA03"/>
</dbReference>
<keyword evidence="2" id="KW-1185">Reference proteome</keyword>
<reference evidence="2" key="1">
    <citation type="journal article" date="2012" name="Stand. Genomic Sci.">
        <title>Complete genome sequence of Halopiger xanaduensis type strain (SH-6(T)).</title>
        <authorList>
            <person name="Anderson I."/>
            <person name="Tindall B.J."/>
            <person name="Rohde M."/>
            <person name="Lucas S."/>
            <person name="Han J."/>
            <person name="Lapidus A."/>
            <person name="Cheng J.F."/>
            <person name="Goodwin L."/>
            <person name="Pitluck S."/>
            <person name="Peters L."/>
            <person name="Pati A."/>
            <person name="Mikhailova N."/>
            <person name="Pagani I."/>
            <person name="Teshima H."/>
            <person name="Han C."/>
            <person name="Tapia R."/>
            <person name="Land M."/>
            <person name="Woyke T."/>
            <person name="Klenk H.P."/>
            <person name="Kyrpides N."/>
            <person name="Ivanova N."/>
        </authorList>
    </citation>
    <scope>NUCLEOTIDE SEQUENCE [LARGE SCALE GENOMIC DNA]</scope>
    <source>
        <strain evidence="2">DSM 18323 / JCM 14033 / SH-6</strain>
        <plasmid evidence="2">Plasmid pHALXA03</plasmid>
    </source>
</reference>
<dbReference type="GeneID" id="55564046"/>
<name>F8DEV8_HALXS</name>
<gene>
    <name evidence="1" type="ordered locus">Halxa_0263</name>
</gene>
<protein>
    <submittedName>
        <fullName evidence="1">Uncharacterized protein</fullName>
    </submittedName>
</protein>
<dbReference type="HOGENOM" id="CLU_2968431_0_0_2"/>
<dbReference type="RefSeq" id="WP_013876041.1">
    <property type="nucleotide sequence ID" value="NC_015659.1"/>
</dbReference>
<accession>F8DEV8</accession>
<evidence type="ECO:0000313" key="2">
    <source>
        <dbReference type="Proteomes" id="UP000006794"/>
    </source>
</evidence>
<evidence type="ECO:0000313" key="1">
    <source>
        <dbReference type="EMBL" id="AEH39503.1"/>
    </source>
</evidence>
<geneLocation type="plasmid" evidence="1 2">
    <name>pHALXA03</name>
</geneLocation>